<evidence type="ECO:0000256" key="7">
    <source>
        <dbReference type="PROSITE-ProRule" id="PRU00042"/>
    </source>
</evidence>
<dbReference type="OrthoDB" id="6492897at2759"/>
<dbReference type="InterPro" id="IPR036236">
    <property type="entry name" value="Znf_C2H2_sf"/>
</dbReference>
<dbReference type="PANTHER" id="PTHR24381:SF393">
    <property type="entry name" value="CHROMATIN-LINKED ADAPTOR FOR MSL PROTEINS, ISOFORM B"/>
    <property type="match status" value="1"/>
</dbReference>
<organism evidence="9 10">
    <name type="scientific">Trichonephila inaurata madagascariensis</name>
    <dbReference type="NCBI Taxonomy" id="2747483"/>
    <lineage>
        <taxon>Eukaryota</taxon>
        <taxon>Metazoa</taxon>
        <taxon>Ecdysozoa</taxon>
        <taxon>Arthropoda</taxon>
        <taxon>Chelicerata</taxon>
        <taxon>Arachnida</taxon>
        <taxon>Araneae</taxon>
        <taxon>Araneomorphae</taxon>
        <taxon>Entelegynae</taxon>
        <taxon>Araneoidea</taxon>
        <taxon>Nephilidae</taxon>
        <taxon>Trichonephila</taxon>
        <taxon>Trichonephila inaurata</taxon>
    </lineage>
</organism>
<name>A0A8X6WY37_9ARAC</name>
<dbReference type="PROSITE" id="PS50157">
    <property type="entry name" value="ZINC_FINGER_C2H2_2"/>
    <property type="match status" value="2"/>
</dbReference>
<dbReference type="GO" id="GO:0000977">
    <property type="term" value="F:RNA polymerase II transcription regulatory region sequence-specific DNA binding"/>
    <property type="evidence" value="ECO:0007669"/>
    <property type="project" value="TreeGrafter"/>
</dbReference>
<evidence type="ECO:0000313" key="10">
    <source>
        <dbReference type="Proteomes" id="UP000886998"/>
    </source>
</evidence>
<comment type="caution">
    <text evidence="9">The sequence shown here is derived from an EMBL/GenBank/DDBJ whole genome shotgun (WGS) entry which is preliminary data.</text>
</comment>
<feature type="domain" description="C2H2-type" evidence="8">
    <location>
        <begin position="120"/>
        <end position="147"/>
    </location>
</feature>
<keyword evidence="5" id="KW-0862">Zinc</keyword>
<comment type="subcellular location">
    <subcellularLocation>
        <location evidence="1">Nucleus</location>
    </subcellularLocation>
</comment>
<reference evidence="9" key="1">
    <citation type="submission" date="2020-08" db="EMBL/GenBank/DDBJ databases">
        <title>Multicomponent nature underlies the extraordinary mechanical properties of spider dragline silk.</title>
        <authorList>
            <person name="Kono N."/>
            <person name="Nakamura H."/>
            <person name="Mori M."/>
            <person name="Yoshida Y."/>
            <person name="Ohtoshi R."/>
            <person name="Malay A.D."/>
            <person name="Moran D.A.P."/>
            <person name="Tomita M."/>
            <person name="Numata K."/>
            <person name="Arakawa K."/>
        </authorList>
    </citation>
    <scope>NUCLEOTIDE SEQUENCE</scope>
</reference>
<dbReference type="PROSITE" id="PS00028">
    <property type="entry name" value="ZINC_FINGER_C2H2_1"/>
    <property type="match status" value="1"/>
</dbReference>
<accession>A0A8X6WY37</accession>
<keyword evidence="6" id="KW-0539">Nucleus</keyword>
<dbReference type="Proteomes" id="UP000886998">
    <property type="component" value="Unassembled WGS sequence"/>
</dbReference>
<keyword evidence="2" id="KW-0479">Metal-binding</keyword>
<evidence type="ECO:0000256" key="2">
    <source>
        <dbReference type="ARBA" id="ARBA00022723"/>
    </source>
</evidence>
<dbReference type="GO" id="GO:0008270">
    <property type="term" value="F:zinc ion binding"/>
    <property type="evidence" value="ECO:0007669"/>
    <property type="project" value="UniProtKB-KW"/>
</dbReference>
<evidence type="ECO:0000259" key="8">
    <source>
        <dbReference type="PROSITE" id="PS50157"/>
    </source>
</evidence>
<dbReference type="EMBL" id="BMAV01003711">
    <property type="protein sequence ID" value="GFY43492.1"/>
    <property type="molecule type" value="Genomic_DNA"/>
</dbReference>
<dbReference type="InterPro" id="IPR013087">
    <property type="entry name" value="Znf_C2H2_type"/>
</dbReference>
<sequence>MAKCNVYASEEEFSYFCMDCRNTTQETEKDFIYVGALGSYYTCTHCGKEFDAGFKREKIDSSEATIFYICSSCKRNQQGRNCNFIFVGFLGFCFTCTQCGQKIDYGFKTEKRNLSDTPSHRCDVCGNAFKYARILLRHSYIHSDNYPYRCLVCHKGFIAPSLLESHKKDLNTIRRFQCCKCFKCFRGKICENLIYSSTFSLFCEKCSNGQSPIEYVNS</sequence>
<proteinExistence type="predicted"/>
<evidence type="ECO:0000256" key="1">
    <source>
        <dbReference type="ARBA" id="ARBA00004123"/>
    </source>
</evidence>
<dbReference type="AlphaFoldDB" id="A0A8X6WY37"/>
<dbReference type="Gene3D" id="3.30.160.60">
    <property type="entry name" value="Classic Zinc Finger"/>
    <property type="match status" value="1"/>
</dbReference>
<gene>
    <name evidence="9" type="ORF">TNIN_157871</name>
</gene>
<keyword evidence="10" id="KW-1185">Reference proteome</keyword>
<evidence type="ECO:0000256" key="4">
    <source>
        <dbReference type="ARBA" id="ARBA00022771"/>
    </source>
</evidence>
<evidence type="ECO:0000313" key="9">
    <source>
        <dbReference type="EMBL" id="GFY43492.1"/>
    </source>
</evidence>
<dbReference type="GO" id="GO:0005634">
    <property type="term" value="C:nucleus"/>
    <property type="evidence" value="ECO:0007669"/>
    <property type="project" value="UniProtKB-SubCell"/>
</dbReference>
<dbReference type="SMART" id="SM00355">
    <property type="entry name" value="ZnF_C2H2"/>
    <property type="match status" value="2"/>
</dbReference>
<keyword evidence="3" id="KW-0677">Repeat</keyword>
<evidence type="ECO:0000256" key="5">
    <source>
        <dbReference type="ARBA" id="ARBA00022833"/>
    </source>
</evidence>
<evidence type="ECO:0000256" key="3">
    <source>
        <dbReference type="ARBA" id="ARBA00022737"/>
    </source>
</evidence>
<dbReference type="GO" id="GO:0000981">
    <property type="term" value="F:DNA-binding transcription factor activity, RNA polymerase II-specific"/>
    <property type="evidence" value="ECO:0007669"/>
    <property type="project" value="TreeGrafter"/>
</dbReference>
<dbReference type="SUPFAM" id="SSF57667">
    <property type="entry name" value="beta-beta-alpha zinc fingers"/>
    <property type="match status" value="1"/>
</dbReference>
<dbReference type="PANTHER" id="PTHR24381">
    <property type="entry name" value="ZINC FINGER PROTEIN"/>
    <property type="match status" value="1"/>
</dbReference>
<evidence type="ECO:0000256" key="6">
    <source>
        <dbReference type="ARBA" id="ARBA00023242"/>
    </source>
</evidence>
<feature type="domain" description="C2H2-type" evidence="8">
    <location>
        <begin position="148"/>
        <end position="176"/>
    </location>
</feature>
<protein>
    <recommendedName>
        <fullName evidence="8">C2H2-type domain-containing protein</fullName>
    </recommendedName>
</protein>
<keyword evidence="4 7" id="KW-0863">Zinc-finger</keyword>